<proteinExistence type="predicted"/>
<feature type="compositionally biased region" description="Pro residues" evidence="1">
    <location>
        <begin position="244"/>
        <end position="268"/>
    </location>
</feature>
<dbReference type="SUPFAM" id="SSF49785">
    <property type="entry name" value="Galactose-binding domain-like"/>
    <property type="match status" value="1"/>
</dbReference>
<dbReference type="Gene3D" id="2.120.10.10">
    <property type="match status" value="2"/>
</dbReference>
<dbReference type="Proteomes" id="UP001500630">
    <property type="component" value="Unassembled WGS sequence"/>
</dbReference>
<dbReference type="EMBL" id="BAABDQ010000025">
    <property type="protein sequence ID" value="GAA3589731.1"/>
    <property type="molecule type" value="Genomic_DNA"/>
</dbReference>
<keyword evidence="2" id="KW-0732">Signal</keyword>
<feature type="region of interest" description="Disordered" evidence="1">
    <location>
        <begin position="237"/>
        <end position="280"/>
    </location>
</feature>
<protein>
    <recommendedName>
        <fullName evidence="5">Exo-alpha-sialidase</fullName>
    </recommendedName>
</protein>
<feature type="chain" id="PRO_5046139084" description="Exo-alpha-sialidase" evidence="2">
    <location>
        <begin position="27"/>
        <end position="650"/>
    </location>
</feature>
<comment type="caution">
    <text evidence="3">The sequence shown here is derived from an EMBL/GenBank/DDBJ whole genome shotgun (WGS) entry which is preliminary data.</text>
</comment>
<gene>
    <name evidence="3" type="ORF">GCM10022419_085260</name>
</gene>
<dbReference type="RefSeq" id="WP_345571137.1">
    <property type="nucleotide sequence ID" value="NZ_BAABDQ010000025.1"/>
</dbReference>
<dbReference type="InterPro" id="IPR036278">
    <property type="entry name" value="Sialidase_sf"/>
</dbReference>
<dbReference type="InterPro" id="IPR008979">
    <property type="entry name" value="Galactose-bd-like_sf"/>
</dbReference>
<evidence type="ECO:0000313" key="4">
    <source>
        <dbReference type="Proteomes" id="UP001500630"/>
    </source>
</evidence>
<organism evidence="3 4">
    <name type="scientific">Nonomuraea rosea</name>
    <dbReference type="NCBI Taxonomy" id="638574"/>
    <lineage>
        <taxon>Bacteria</taxon>
        <taxon>Bacillati</taxon>
        <taxon>Actinomycetota</taxon>
        <taxon>Actinomycetes</taxon>
        <taxon>Streptosporangiales</taxon>
        <taxon>Streptosporangiaceae</taxon>
        <taxon>Nonomuraea</taxon>
    </lineage>
</organism>
<evidence type="ECO:0000313" key="3">
    <source>
        <dbReference type="EMBL" id="GAA3589731.1"/>
    </source>
</evidence>
<feature type="compositionally biased region" description="Low complexity" evidence="1">
    <location>
        <begin position="269"/>
        <end position="280"/>
    </location>
</feature>
<dbReference type="CDD" id="cd15482">
    <property type="entry name" value="Sialidase_non-viral"/>
    <property type="match status" value="1"/>
</dbReference>
<evidence type="ECO:0000256" key="2">
    <source>
        <dbReference type="SAM" id="SignalP"/>
    </source>
</evidence>
<name>A0ABP6YRU2_9ACTN</name>
<feature type="signal peptide" evidence="2">
    <location>
        <begin position="1"/>
        <end position="26"/>
    </location>
</feature>
<dbReference type="SUPFAM" id="SSF50939">
    <property type="entry name" value="Sialidases"/>
    <property type="match status" value="1"/>
</dbReference>
<sequence length="650" mass="67608">MAMTRAVVVAVSAAVAAPAVPCAAQAEGGYCVLPDHSQQSVENEAYLIDTASSLGWIHPNPPPAEPEPSASERLEFAGFPNISALDVTGPGGAPEQKLITTFTTNVDKVVTLTNEAAASSDGGLTFGPSSATPLRESPIELLDGSFFATEYYLRATGPHTATLGILTSSALGDDESWVRSEATLTTPGDLLPGGAAHGAPVQLADGTILITAYARYRDTGMYQAEVYASRDGGRTFDRRGVIAPPEPAPALPPPLPAPPVEEPVPPLGAEPAPGSASGAALGAVPGAALESAPGSASGHAGGSAAAAAGGPTLGSARSLAAGFAPAGGFVYNEAAIAQTLNGSLLAVLRRDGGPYSTLHQTRSTDGGRTWSPVRELRFAGLDCVVRGVAPRLLLTPGGLLVLSAGRPDNWLAVSPDGLGEEWREPRVTFHNRDGIWDSHGSSGYTGIAAVGPHGLVQVFDNCKLPGVRPDGLLDETTCPAHGRFEYGGWYAVKRRLFTLDPPAPGRLDLAALRRRGDLEIETTMRWTARDRPRTRPGGALDGSTGYWSSAVARGRGRYVLHLDRPYALTLIGLSLRPGHAAGARVYASRNGRSWGEPIATITGRTDYALRYTAVARTARHIKIVTDPSAACDAEIGKSCSMLNEVELYGS</sequence>
<accession>A0ABP6YRU2</accession>
<reference evidence="4" key="1">
    <citation type="journal article" date="2019" name="Int. J. Syst. Evol. Microbiol.">
        <title>The Global Catalogue of Microorganisms (GCM) 10K type strain sequencing project: providing services to taxonomists for standard genome sequencing and annotation.</title>
        <authorList>
            <consortium name="The Broad Institute Genomics Platform"/>
            <consortium name="The Broad Institute Genome Sequencing Center for Infectious Disease"/>
            <person name="Wu L."/>
            <person name="Ma J."/>
        </authorList>
    </citation>
    <scope>NUCLEOTIDE SEQUENCE [LARGE SCALE GENOMIC DNA]</scope>
    <source>
        <strain evidence="4">JCM 17326</strain>
    </source>
</reference>
<keyword evidence="4" id="KW-1185">Reference proteome</keyword>
<evidence type="ECO:0008006" key="5">
    <source>
        <dbReference type="Google" id="ProtNLM"/>
    </source>
</evidence>
<evidence type="ECO:0000256" key="1">
    <source>
        <dbReference type="SAM" id="MobiDB-lite"/>
    </source>
</evidence>